<name>A0AAV4BIS7_9GAST</name>
<organism evidence="1 2">
    <name type="scientific">Plakobranchus ocellatus</name>
    <dbReference type="NCBI Taxonomy" id="259542"/>
    <lineage>
        <taxon>Eukaryota</taxon>
        <taxon>Metazoa</taxon>
        <taxon>Spiralia</taxon>
        <taxon>Lophotrochozoa</taxon>
        <taxon>Mollusca</taxon>
        <taxon>Gastropoda</taxon>
        <taxon>Heterobranchia</taxon>
        <taxon>Euthyneura</taxon>
        <taxon>Panpulmonata</taxon>
        <taxon>Sacoglossa</taxon>
        <taxon>Placobranchoidea</taxon>
        <taxon>Plakobranchidae</taxon>
        <taxon>Plakobranchus</taxon>
    </lineage>
</organism>
<evidence type="ECO:0000313" key="1">
    <source>
        <dbReference type="EMBL" id="GFO18960.1"/>
    </source>
</evidence>
<gene>
    <name evidence="1" type="ORF">PoB_004546500</name>
</gene>
<keyword evidence="2" id="KW-1185">Reference proteome</keyword>
<comment type="caution">
    <text evidence="1">The sequence shown here is derived from an EMBL/GenBank/DDBJ whole genome shotgun (WGS) entry which is preliminary data.</text>
</comment>
<reference evidence="1 2" key="1">
    <citation type="journal article" date="2021" name="Elife">
        <title>Chloroplast acquisition without the gene transfer in kleptoplastic sea slugs, Plakobranchus ocellatus.</title>
        <authorList>
            <person name="Maeda T."/>
            <person name="Takahashi S."/>
            <person name="Yoshida T."/>
            <person name="Shimamura S."/>
            <person name="Takaki Y."/>
            <person name="Nagai Y."/>
            <person name="Toyoda A."/>
            <person name="Suzuki Y."/>
            <person name="Arimoto A."/>
            <person name="Ishii H."/>
            <person name="Satoh N."/>
            <person name="Nishiyama T."/>
            <person name="Hasebe M."/>
            <person name="Maruyama T."/>
            <person name="Minagawa J."/>
            <person name="Obokata J."/>
            <person name="Shigenobu S."/>
        </authorList>
    </citation>
    <scope>NUCLEOTIDE SEQUENCE [LARGE SCALE GENOMIC DNA]</scope>
</reference>
<protein>
    <recommendedName>
        <fullName evidence="3">60S ribosomal protein L21</fullName>
    </recommendedName>
</protein>
<dbReference type="EMBL" id="BLXT01004995">
    <property type="protein sequence ID" value="GFO18960.1"/>
    <property type="molecule type" value="Genomic_DNA"/>
</dbReference>
<proteinExistence type="predicted"/>
<dbReference type="AlphaFoldDB" id="A0AAV4BIS7"/>
<evidence type="ECO:0008006" key="3">
    <source>
        <dbReference type="Google" id="ProtNLM"/>
    </source>
</evidence>
<sequence length="160" mass="18617">MAQGYPTTYELHVLPYRRVKSLRVAKLPWKHLGLIDHVTMTSCDHISQNGCARRNCRSFRNGCPVHVKLRVRAGKTFNKLQIVSAYLEYNHIVPAKTDKQVKAKDLHNLWQKSETETTEDHSKEEQVWKTLQDMVAEDPGSHFIFSEPEKILVFLKRNSF</sequence>
<evidence type="ECO:0000313" key="2">
    <source>
        <dbReference type="Proteomes" id="UP000735302"/>
    </source>
</evidence>
<accession>A0AAV4BIS7</accession>
<dbReference type="Proteomes" id="UP000735302">
    <property type="component" value="Unassembled WGS sequence"/>
</dbReference>